<evidence type="ECO:0000313" key="2">
    <source>
        <dbReference type="Proteomes" id="UP000433101"/>
    </source>
</evidence>
<dbReference type="Pfam" id="PF10851">
    <property type="entry name" value="DUF2652"/>
    <property type="match status" value="1"/>
</dbReference>
<keyword evidence="2" id="KW-1185">Reference proteome</keyword>
<dbReference type="InterPro" id="IPR029787">
    <property type="entry name" value="Nucleotide_cyclase"/>
</dbReference>
<comment type="caution">
    <text evidence="1">The sequence shown here is derived from an EMBL/GenBank/DDBJ whole genome shotgun (WGS) entry which is preliminary data.</text>
</comment>
<dbReference type="EMBL" id="WUMV01000002">
    <property type="protein sequence ID" value="MXN64331.1"/>
    <property type="molecule type" value="Genomic_DNA"/>
</dbReference>
<protein>
    <submittedName>
        <fullName evidence="1">DUF2652 domain-containing protein</fullName>
    </submittedName>
</protein>
<dbReference type="Gene3D" id="3.30.70.1230">
    <property type="entry name" value="Nucleotide cyclase"/>
    <property type="match status" value="1"/>
</dbReference>
<organism evidence="1 2">
    <name type="scientific">Stappia sediminis</name>
    <dbReference type="NCBI Taxonomy" id="2692190"/>
    <lineage>
        <taxon>Bacteria</taxon>
        <taxon>Pseudomonadati</taxon>
        <taxon>Pseudomonadota</taxon>
        <taxon>Alphaproteobacteria</taxon>
        <taxon>Hyphomicrobiales</taxon>
        <taxon>Stappiaceae</taxon>
        <taxon>Stappia</taxon>
    </lineage>
</organism>
<dbReference type="SUPFAM" id="SSF55961">
    <property type="entry name" value="Bet v1-like"/>
    <property type="match status" value="1"/>
</dbReference>
<sequence length="352" mass="39578">MAEQATILIPDISGFTNFTNATEIDHGAHIIVELLKLIIEANDTGFTLAEIEGDAVLFYRKGEPLPRKRLVGQCLKMFSKFHEQLMVIERDTVCRCGACQTVTDLTLKFVTHFGSIKEIRLADFVNAIGPGMIVAHRLMKNAIDSHEYILMTGPCCEAVGPSVPDVDLEWRKSSQAYDVIGDVDFEFATLTRYRAKVPRPPARPRFVINRGEDNLEIEIRAPMKTVYQTLVNVDMRTEWMTGGAPVNRDMTSERIGMQHNCIFEGMKLINRAAAADYGEEHSLYCEYVEMPDLDLKVAVYYEMDRLEDGNTRLNFNVNWMGASLPAENKMGMIGAMKPHLEALKEVCENASG</sequence>
<dbReference type="Proteomes" id="UP000433101">
    <property type="component" value="Unassembled WGS sequence"/>
</dbReference>
<name>A0A7X3LSL9_9HYPH</name>
<evidence type="ECO:0000313" key="1">
    <source>
        <dbReference type="EMBL" id="MXN64331.1"/>
    </source>
</evidence>
<reference evidence="1 2" key="1">
    <citation type="submission" date="2019-12" db="EMBL/GenBank/DDBJ databases">
        <authorList>
            <person name="Li M."/>
        </authorList>
    </citation>
    <scope>NUCLEOTIDE SEQUENCE [LARGE SCALE GENOMIC DNA]</scope>
    <source>
        <strain evidence="1 2">GBMRC 2046</strain>
    </source>
</reference>
<dbReference type="SUPFAM" id="SSF55073">
    <property type="entry name" value="Nucleotide cyclase"/>
    <property type="match status" value="1"/>
</dbReference>
<accession>A0A7X3LSL9</accession>
<gene>
    <name evidence="1" type="ORF">GR183_05400</name>
</gene>
<dbReference type="AlphaFoldDB" id="A0A7X3LSL9"/>
<dbReference type="RefSeq" id="WP_160774563.1">
    <property type="nucleotide sequence ID" value="NZ_WUMV01000002.1"/>
</dbReference>
<dbReference type="InterPro" id="IPR020503">
    <property type="entry name" value="Uncharacterised_Rv2561"/>
</dbReference>
<proteinExistence type="predicted"/>